<feature type="region of interest" description="Disordered" evidence="1">
    <location>
        <begin position="1"/>
        <end position="26"/>
    </location>
</feature>
<sequence>LSTDQNGHCNVKSLETPKRQSNSIEEEPGLKLLDMANGSWLAARLNRIRN</sequence>
<keyword evidence="3" id="KW-1185">Reference proteome</keyword>
<accession>A0A8S0QS66</accession>
<evidence type="ECO:0000256" key="1">
    <source>
        <dbReference type="SAM" id="MobiDB-lite"/>
    </source>
</evidence>
<dbReference type="EMBL" id="CACTIH010001912">
    <property type="protein sequence ID" value="CAA2968520.1"/>
    <property type="molecule type" value="Genomic_DNA"/>
</dbReference>
<name>A0A8S0QS66_OLEEU</name>
<evidence type="ECO:0000313" key="2">
    <source>
        <dbReference type="EMBL" id="CAA2968520.1"/>
    </source>
</evidence>
<comment type="caution">
    <text evidence="2">The sequence shown here is derived from an EMBL/GenBank/DDBJ whole genome shotgun (WGS) entry which is preliminary data.</text>
</comment>
<dbReference type="AlphaFoldDB" id="A0A8S0QS66"/>
<organism evidence="2 3">
    <name type="scientific">Olea europaea subsp. europaea</name>
    <dbReference type="NCBI Taxonomy" id="158383"/>
    <lineage>
        <taxon>Eukaryota</taxon>
        <taxon>Viridiplantae</taxon>
        <taxon>Streptophyta</taxon>
        <taxon>Embryophyta</taxon>
        <taxon>Tracheophyta</taxon>
        <taxon>Spermatophyta</taxon>
        <taxon>Magnoliopsida</taxon>
        <taxon>eudicotyledons</taxon>
        <taxon>Gunneridae</taxon>
        <taxon>Pentapetalae</taxon>
        <taxon>asterids</taxon>
        <taxon>lamiids</taxon>
        <taxon>Lamiales</taxon>
        <taxon>Oleaceae</taxon>
        <taxon>Oleeae</taxon>
        <taxon>Olea</taxon>
    </lineage>
</organism>
<gene>
    <name evidence="2" type="ORF">OLEA9_A019560</name>
</gene>
<proteinExistence type="predicted"/>
<dbReference type="Proteomes" id="UP000594638">
    <property type="component" value="Unassembled WGS sequence"/>
</dbReference>
<protein>
    <submittedName>
        <fullName evidence="2">Uncharacterized protein</fullName>
    </submittedName>
</protein>
<feature type="non-terminal residue" evidence="2">
    <location>
        <position position="1"/>
    </location>
</feature>
<evidence type="ECO:0000313" key="3">
    <source>
        <dbReference type="Proteomes" id="UP000594638"/>
    </source>
</evidence>
<reference evidence="2 3" key="1">
    <citation type="submission" date="2019-12" db="EMBL/GenBank/DDBJ databases">
        <authorList>
            <person name="Alioto T."/>
            <person name="Alioto T."/>
            <person name="Gomez Garrido J."/>
        </authorList>
    </citation>
    <scope>NUCLEOTIDE SEQUENCE [LARGE SCALE GENOMIC DNA]</scope>
</reference>